<proteinExistence type="predicted"/>
<organism evidence="1">
    <name type="scientific">Porphyromonas phage phage024a_F0570</name>
    <dbReference type="NCBI Taxonomy" id="3154114"/>
    <lineage>
        <taxon>Viruses</taxon>
        <taxon>Duplodnaviria</taxon>
        <taxon>Heunggongvirae</taxon>
        <taxon>Uroviricota</taxon>
        <taxon>Caudoviricetes</taxon>
        <taxon>Nixviridae</taxon>
        <taxon>Schifferlevirus</taxon>
        <taxon>Schifferlevirus pging00Q</taxon>
    </lineage>
</organism>
<sequence length="11" mass="1352">LNNVWAFFMPL</sequence>
<evidence type="ECO:0000313" key="1">
    <source>
        <dbReference type="EMBL" id="DBA55890.1"/>
    </source>
</evidence>
<protein>
    <submittedName>
        <fullName evidence="1">Uncharacterized protein</fullName>
    </submittedName>
</protein>
<feature type="non-terminal residue" evidence="1">
    <location>
        <position position="1"/>
    </location>
</feature>
<accession>A0AAT9J8X3</accession>
<name>A0AAT9J8X3_9CAUD</name>
<dbReference type="EMBL" id="BK068105">
    <property type="protein sequence ID" value="DBA55890.1"/>
    <property type="molecule type" value="Genomic_DNA"/>
</dbReference>
<reference evidence="1" key="1">
    <citation type="journal article" date="2023" name="Microbiome">
        <title>Phages are unrecognized players in the ecology of the oral pathogen Porphyromonas gingivalis.</title>
        <authorList>
            <person name="Matrishin C.B."/>
            <person name="Haase E.M."/>
            <person name="Dewhirst F.E."/>
            <person name="Mark Welch J.L."/>
            <person name="Miranda-Sanchez F."/>
            <person name="Chen T."/>
            <person name="MacFarland D.C."/>
            <person name="Kauffman K.M."/>
        </authorList>
    </citation>
    <scope>NUCLEOTIDE SEQUENCE</scope>
</reference>
<reference evidence="1" key="2">
    <citation type="submission" date="2024-05" db="EMBL/GenBank/DDBJ databases">
        <authorList>
            <person name="Matrishin C.B."/>
            <person name="Kauffman K.M."/>
        </authorList>
    </citation>
    <scope>NUCLEOTIDE SEQUENCE</scope>
</reference>